<protein>
    <submittedName>
        <fullName evidence="15">Methyl-accepting chemotaxis protein</fullName>
    </submittedName>
</protein>
<dbReference type="SMART" id="SM00283">
    <property type="entry name" value="MA"/>
    <property type="match status" value="1"/>
</dbReference>
<dbReference type="PROSITE" id="PS50192">
    <property type="entry name" value="T_SNARE"/>
    <property type="match status" value="1"/>
</dbReference>
<keyword evidence="8 10" id="KW-0807">Transducer</keyword>
<dbReference type="GO" id="GO:0007165">
    <property type="term" value="P:signal transduction"/>
    <property type="evidence" value="ECO:0007669"/>
    <property type="project" value="UniProtKB-KW"/>
</dbReference>
<keyword evidence="2" id="KW-1003">Cell membrane</keyword>
<dbReference type="InterPro" id="IPR003660">
    <property type="entry name" value="HAMP_dom"/>
</dbReference>
<dbReference type="InterPro" id="IPR004089">
    <property type="entry name" value="MCPsignal_dom"/>
</dbReference>
<evidence type="ECO:0000256" key="2">
    <source>
        <dbReference type="ARBA" id="ARBA00022475"/>
    </source>
</evidence>
<evidence type="ECO:0000259" key="14">
    <source>
        <dbReference type="PROSITE" id="PS50885"/>
    </source>
</evidence>
<comment type="similarity">
    <text evidence="9">Belongs to the methyl-accepting chemotaxis (MCP) protein family.</text>
</comment>
<dbReference type="Proteomes" id="UP000578697">
    <property type="component" value="Unassembled WGS sequence"/>
</dbReference>
<evidence type="ECO:0000256" key="7">
    <source>
        <dbReference type="ARBA" id="ARBA00023136"/>
    </source>
</evidence>
<evidence type="ECO:0000256" key="10">
    <source>
        <dbReference type="PROSITE-ProRule" id="PRU00284"/>
    </source>
</evidence>
<reference evidence="15 16" key="1">
    <citation type="submission" date="2020-08" db="EMBL/GenBank/DDBJ databases">
        <title>Genomic Encyclopedia of Type Strains, Phase IV (KMG-IV): sequencing the most valuable type-strain genomes for metagenomic binning, comparative biology and taxonomic classification.</title>
        <authorList>
            <person name="Goeker M."/>
        </authorList>
    </citation>
    <scope>NUCLEOTIDE SEQUENCE [LARGE SCALE GENOMIC DNA]</scope>
    <source>
        <strain evidence="15 16">DSM 103679</strain>
    </source>
</reference>
<dbReference type="GO" id="GO:0006935">
    <property type="term" value="P:chemotaxis"/>
    <property type="evidence" value="ECO:0007669"/>
    <property type="project" value="UniProtKB-KW"/>
</dbReference>
<dbReference type="CDD" id="cd18773">
    <property type="entry name" value="PDC1_HK_sensor"/>
    <property type="match status" value="1"/>
</dbReference>
<keyword evidence="7 11" id="KW-0472">Membrane</keyword>
<keyword evidence="16" id="KW-1185">Reference proteome</keyword>
<dbReference type="PROSITE" id="PS50111">
    <property type="entry name" value="CHEMOTAXIS_TRANSDUC_2"/>
    <property type="match status" value="1"/>
</dbReference>
<organism evidence="15 16">
    <name type="scientific">Treponema rectale</name>
    <dbReference type="NCBI Taxonomy" id="744512"/>
    <lineage>
        <taxon>Bacteria</taxon>
        <taxon>Pseudomonadati</taxon>
        <taxon>Spirochaetota</taxon>
        <taxon>Spirochaetia</taxon>
        <taxon>Spirochaetales</taxon>
        <taxon>Treponemataceae</taxon>
        <taxon>Treponema</taxon>
    </lineage>
</organism>
<dbReference type="AlphaFoldDB" id="A0A840SKL6"/>
<evidence type="ECO:0000256" key="6">
    <source>
        <dbReference type="ARBA" id="ARBA00022989"/>
    </source>
</evidence>
<dbReference type="Gene3D" id="1.10.287.950">
    <property type="entry name" value="Methyl-accepting chemotaxis protein"/>
    <property type="match status" value="1"/>
</dbReference>
<dbReference type="SUPFAM" id="SSF103190">
    <property type="entry name" value="Sensory domain-like"/>
    <property type="match status" value="1"/>
</dbReference>
<accession>A0A840SKL6</accession>
<name>A0A840SKL6_9SPIR</name>
<dbReference type="PROSITE" id="PS50885">
    <property type="entry name" value="HAMP"/>
    <property type="match status" value="1"/>
</dbReference>
<dbReference type="InterPro" id="IPR033479">
    <property type="entry name" value="dCache_1"/>
</dbReference>
<sequence>MRIRYQLILSHTVLTLLLIVFLAVTASLTQQKIIHKEITAISKLQVENVNHQIDNFLSKAQHTIEVVSSYVENLEQYERDSIEDFLVAQTAGDADCSMLYVSSAVPTCRGGFTFTNIHWTAPSDFDETTRSWYINARNSIGTIVFSNPYVDEQSKGIVVTLSKAFKNKRGEFAGVIGIDLLLDKVVAMVNEVKLTENCKAYMIDSDGKYVTNPDPYKVANDNFYSDTGFSGLNSQIPDNEPYLNLNNGEQYFAARKMSSLCGWKLVAFGPISELYSELTDSLKVIIIISAIALFVAIISSLFLSVGITHPLKHIAIALTKISGGHADLTNRLHFHLKNEIGEISNGFNSFTEQLQKIIGDLIKSQNVLSSAGTNLDSSTQDTSEAIQTILKNISDVNSQIQNQGNDVEETAEAVNQIAASIQSLEKMIAGQAEGVSQASSAVEEMISNIASVNSSIEKMAESFNTLEEDAQNGNKKQEAVNERITQIETQSQLLQEANAAISSIAEQTNLLAMNAAIEAAHAGEAGKGFSVVADEIRKLSETSGSQSRTIGEQLLKIQESIEEVVAASLESSESFTSVSTKIKETDQLVRQIKSAMEEQNEGSKQIITALHAMNDTTTEVKNSSVKMSEGNKQILDEVKKLQASSERINNTISEMDSNAHKINETRTSLTQISGQIKGTINEIGDQINQFTI</sequence>
<dbReference type="InterPro" id="IPR000727">
    <property type="entry name" value="T_SNARE_dom"/>
</dbReference>
<feature type="domain" description="Methyl-accepting transducer" evidence="12">
    <location>
        <begin position="406"/>
        <end position="628"/>
    </location>
</feature>
<evidence type="ECO:0000256" key="8">
    <source>
        <dbReference type="ARBA" id="ARBA00023224"/>
    </source>
</evidence>
<gene>
    <name evidence="15" type="ORF">HNP77_002281</name>
</gene>
<dbReference type="Pfam" id="PF00015">
    <property type="entry name" value="MCPsignal"/>
    <property type="match status" value="1"/>
</dbReference>
<evidence type="ECO:0000256" key="9">
    <source>
        <dbReference type="ARBA" id="ARBA00029447"/>
    </source>
</evidence>
<feature type="domain" description="HAMP" evidence="14">
    <location>
        <begin position="305"/>
        <end position="359"/>
    </location>
</feature>
<dbReference type="GO" id="GO:0005886">
    <property type="term" value="C:plasma membrane"/>
    <property type="evidence" value="ECO:0007669"/>
    <property type="project" value="UniProtKB-SubCell"/>
</dbReference>
<evidence type="ECO:0000259" key="12">
    <source>
        <dbReference type="PROSITE" id="PS50111"/>
    </source>
</evidence>
<dbReference type="Gene3D" id="3.30.450.20">
    <property type="entry name" value="PAS domain"/>
    <property type="match status" value="2"/>
</dbReference>
<feature type="transmembrane region" description="Helical" evidence="11">
    <location>
        <begin position="284"/>
        <end position="305"/>
    </location>
</feature>
<evidence type="ECO:0000313" key="15">
    <source>
        <dbReference type="EMBL" id="MBB5219892.1"/>
    </source>
</evidence>
<evidence type="ECO:0000256" key="3">
    <source>
        <dbReference type="ARBA" id="ARBA00022500"/>
    </source>
</evidence>
<evidence type="ECO:0000259" key="13">
    <source>
        <dbReference type="PROSITE" id="PS50192"/>
    </source>
</evidence>
<dbReference type="CDD" id="cd06225">
    <property type="entry name" value="HAMP"/>
    <property type="match status" value="1"/>
</dbReference>
<dbReference type="Gene3D" id="6.10.340.10">
    <property type="match status" value="1"/>
</dbReference>
<keyword evidence="4" id="KW-0997">Cell inner membrane</keyword>
<evidence type="ECO:0000256" key="4">
    <source>
        <dbReference type="ARBA" id="ARBA00022519"/>
    </source>
</evidence>
<dbReference type="RefSeq" id="WP_184653434.1">
    <property type="nucleotide sequence ID" value="NZ_JACHFR010000004.1"/>
</dbReference>
<evidence type="ECO:0000256" key="5">
    <source>
        <dbReference type="ARBA" id="ARBA00022692"/>
    </source>
</evidence>
<dbReference type="Pfam" id="PF02743">
    <property type="entry name" value="dCache_1"/>
    <property type="match status" value="1"/>
</dbReference>
<evidence type="ECO:0000256" key="11">
    <source>
        <dbReference type="SAM" id="Phobius"/>
    </source>
</evidence>
<feature type="domain" description="T-SNARE coiled-coil homology" evidence="13">
    <location>
        <begin position="376"/>
        <end position="438"/>
    </location>
</feature>
<dbReference type="SMART" id="SM00304">
    <property type="entry name" value="HAMP"/>
    <property type="match status" value="1"/>
</dbReference>
<keyword evidence="3" id="KW-0145">Chemotaxis</keyword>
<dbReference type="Pfam" id="PF00672">
    <property type="entry name" value="HAMP"/>
    <property type="match status" value="1"/>
</dbReference>
<proteinExistence type="inferred from homology"/>
<dbReference type="InterPro" id="IPR029151">
    <property type="entry name" value="Sensor-like_sf"/>
</dbReference>
<dbReference type="EMBL" id="JACHFR010000004">
    <property type="protein sequence ID" value="MBB5219892.1"/>
    <property type="molecule type" value="Genomic_DNA"/>
</dbReference>
<keyword evidence="5 11" id="KW-0812">Transmembrane</keyword>
<comment type="caution">
    <text evidence="15">The sequence shown here is derived from an EMBL/GenBank/DDBJ whole genome shotgun (WGS) entry which is preliminary data.</text>
</comment>
<comment type="subcellular location">
    <subcellularLocation>
        <location evidence="1">Cell inner membrane</location>
        <topology evidence="1">Multi-pass membrane protein</topology>
    </subcellularLocation>
</comment>
<keyword evidence="6 11" id="KW-1133">Transmembrane helix</keyword>
<dbReference type="PANTHER" id="PTHR32089">
    <property type="entry name" value="METHYL-ACCEPTING CHEMOTAXIS PROTEIN MCPB"/>
    <property type="match status" value="1"/>
</dbReference>
<evidence type="ECO:0000256" key="1">
    <source>
        <dbReference type="ARBA" id="ARBA00004429"/>
    </source>
</evidence>
<evidence type="ECO:0000313" key="16">
    <source>
        <dbReference type="Proteomes" id="UP000578697"/>
    </source>
</evidence>
<dbReference type="PANTHER" id="PTHR32089:SF112">
    <property type="entry name" value="LYSOZYME-LIKE PROTEIN-RELATED"/>
    <property type="match status" value="1"/>
</dbReference>
<dbReference type="SUPFAM" id="SSF58104">
    <property type="entry name" value="Methyl-accepting chemotaxis protein (MCP) signaling domain"/>
    <property type="match status" value="1"/>
</dbReference>